<evidence type="ECO:0000313" key="2">
    <source>
        <dbReference type="EMBL" id="ODA66624.1"/>
    </source>
</evidence>
<keyword evidence="1" id="KW-1133">Transmembrane helix</keyword>
<dbReference type="InterPro" id="IPR008535">
    <property type="entry name" value="DUF817"/>
</dbReference>
<feature type="transmembrane region" description="Helical" evidence="1">
    <location>
        <begin position="54"/>
        <end position="74"/>
    </location>
</feature>
<dbReference type="RefSeq" id="WP_342586672.1">
    <property type="nucleotide sequence ID" value="NZ_MASI01000006.1"/>
</dbReference>
<dbReference type="AlphaFoldDB" id="A0A1E2RWM3"/>
<evidence type="ECO:0000313" key="3">
    <source>
        <dbReference type="Proteomes" id="UP000095087"/>
    </source>
</evidence>
<organism evidence="2 3">
    <name type="scientific">Methyloligella halotolerans</name>
    <dbReference type="NCBI Taxonomy" id="1177755"/>
    <lineage>
        <taxon>Bacteria</taxon>
        <taxon>Pseudomonadati</taxon>
        <taxon>Pseudomonadota</taxon>
        <taxon>Alphaproteobacteria</taxon>
        <taxon>Hyphomicrobiales</taxon>
        <taxon>Hyphomicrobiaceae</taxon>
        <taxon>Methyloligella</taxon>
    </lineage>
</organism>
<keyword evidence="1" id="KW-0812">Transmembrane</keyword>
<dbReference type="EMBL" id="MASI01000006">
    <property type="protein sequence ID" value="ODA66624.1"/>
    <property type="molecule type" value="Genomic_DNA"/>
</dbReference>
<gene>
    <name evidence="2" type="ORF">A7A08_02392</name>
</gene>
<keyword evidence="1" id="KW-0472">Membrane</keyword>
<comment type="caution">
    <text evidence="2">The sequence shown here is derived from an EMBL/GenBank/DDBJ whole genome shotgun (WGS) entry which is preliminary data.</text>
</comment>
<reference evidence="2 3" key="1">
    <citation type="submission" date="2016-07" db="EMBL/GenBank/DDBJ databases">
        <title>Draft genome sequence of Methyloligella halotolerans C2T (VKM B-2706T=CCUG 61687T=DSM 25045T), a halotolerant polyhydroxybutyrate accumulating methylotroph.</title>
        <authorList>
            <person name="Vasilenko O.V."/>
            <person name="Doronina N.V."/>
            <person name="Poroshina M.N."/>
            <person name="Tarlachkov S.V."/>
            <person name="Trotsenko Y.A."/>
        </authorList>
    </citation>
    <scope>NUCLEOTIDE SEQUENCE [LARGE SCALE GENOMIC DNA]</scope>
    <source>
        <strain evidence="2 3">VKM B-2706</strain>
    </source>
</reference>
<sequence length="97" mass="11383">MSDRREKLVAKSGATQWPVLRRFIVAERRFGNRMAKRRSTAVLYEFLRFGMKQAWACLFGGIMVFLIVATFLYYPRAPRSTATTFFSWRPCRSRSCC</sequence>
<dbReference type="Proteomes" id="UP000095087">
    <property type="component" value="Unassembled WGS sequence"/>
</dbReference>
<proteinExistence type="predicted"/>
<keyword evidence="3" id="KW-1185">Reference proteome</keyword>
<dbReference type="Pfam" id="PF05675">
    <property type="entry name" value="DUF817"/>
    <property type="match status" value="1"/>
</dbReference>
<accession>A0A1E2RWM3</accession>
<name>A0A1E2RWM3_9HYPH</name>
<dbReference type="STRING" id="1177755.A7A08_02392"/>
<evidence type="ECO:0000256" key="1">
    <source>
        <dbReference type="SAM" id="Phobius"/>
    </source>
</evidence>
<protein>
    <submittedName>
        <fullName evidence="2">Uncharacterized protein</fullName>
    </submittedName>
</protein>